<dbReference type="InterPro" id="IPR023393">
    <property type="entry name" value="START-like_dom_sf"/>
</dbReference>
<dbReference type="Pfam" id="PF10604">
    <property type="entry name" value="Polyketide_cyc2"/>
    <property type="match status" value="1"/>
</dbReference>
<dbReference type="EMBL" id="SNXK01000003">
    <property type="protein sequence ID" value="TDP38386.1"/>
    <property type="molecule type" value="Genomic_DNA"/>
</dbReference>
<reference evidence="1 2" key="1">
    <citation type="submission" date="2019-03" db="EMBL/GenBank/DDBJ databases">
        <title>Genomic Encyclopedia of Type Strains, Phase IV (KMG-IV): sequencing the most valuable type-strain genomes for metagenomic binning, comparative biology and taxonomic classification.</title>
        <authorList>
            <person name="Goeker M."/>
        </authorList>
    </citation>
    <scope>NUCLEOTIDE SEQUENCE [LARGE SCALE GENOMIC DNA]</scope>
    <source>
        <strain evidence="1 2">DSM 44496</strain>
    </source>
</reference>
<evidence type="ECO:0000313" key="1">
    <source>
        <dbReference type="EMBL" id="TDP38386.1"/>
    </source>
</evidence>
<gene>
    <name evidence="1" type="ORF">DFR75_10340</name>
</gene>
<evidence type="ECO:0000313" key="2">
    <source>
        <dbReference type="Proteomes" id="UP000295087"/>
    </source>
</evidence>
<keyword evidence="2" id="KW-1185">Reference proteome</keyword>
<dbReference type="InterPro" id="IPR019587">
    <property type="entry name" value="Polyketide_cyclase/dehydratase"/>
</dbReference>
<sequence>MASVSVSTELPITPEAAWAKLSDLATWEEWLTIHQGWRSDLPAELTVGSRFIEVVSVMNMANKIEWTVAEVDPQKYLKITGTGMAGVSVEFVLKVEPTATGSSAAFDASFKGTMIVGPIGKAVAKNAEADLKESMAKFTELVGSAA</sequence>
<dbReference type="CDD" id="cd07812">
    <property type="entry name" value="SRPBCC"/>
    <property type="match status" value="1"/>
</dbReference>
<dbReference type="RefSeq" id="WP_067486118.1">
    <property type="nucleotide sequence ID" value="NZ_JBHXPO010000013.1"/>
</dbReference>
<proteinExistence type="predicted"/>
<organism evidence="1 2">
    <name type="scientific">Nocardia ignorata</name>
    <dbReference type="NCBI Taxonomy" id="145285"/>
    <lineage>
        <taxon>Bacteria</taxon>
        <taxon>Bacillati</taxon>
        <taxon>Actinomycetota</taxon>
        <taxon>Actinomycetes</taxon>
        <taxon>Mycobacteriales</taxon>
        <taxon>Nocardiaceae</taxon>
        <taxon>Nocardia</taxon>
    </lineage>
</organism>
<protein>
    <submittedName>
        <fullName evidence="1">Polyketide cyclase/dehydrase/lipid transport protein</fullName>
    </submittedName>
</protein>
<dbReference type="SUPFAM" id="SSF55961">
    <property type="entry name" value="Bet v1-like"/>
    <property type="match status" value="1"/>
</dbReference>
<comment type="caution">
    <text evidence="1">The sequence shown here is derived from an EMBL/GenBank/DDBJ whole genome shotgun (WGS) entry which is preliminary data.</text>
</comment>
<dbReference type="Proteomes" id="UP000295087">
    <property type="component" value="Unassembled WGS sequence"/>
</dbReference>
<dbReference type="Gene3D" id="3.30.530.20">
    <property type="match status" value="1"/>
</dbReference>
<accession>A0A4R6PKQ2</accession>
<name>A0A4R6PKQ2_NOCIG</name>
<dbReference type="AlphaFoldDB" id="A0A4R6PKQ2"/>